<evidence type="ECO:0000313" key="2">
    <source>
        <dbReference type="EMBL" id="RHW49701.1"/>
    </source>
</evidence>
<dbReference type="InterPro" id="IPR005039">
    <property type="entry name" value="Ant_C"/>
</dbReference>
<protein>
    <submittedName>
        <fullName evidence="2">Phage antirepressor</fullName>
    </submittedName>
</protein>
<sequence length="256" mass="29717">MEDVQLFKFENQNVRTILIENEPYFVGKDVAKILGYSRSADAVRAHVEADDKLSRQFTESGQRRIMTVINESGLYSLILSSKLPTAKKFKHWVTKDVLPAIRKHGGYLTNQKIEEALLNPDTIINLAQQLKQERETRLLAQQEADELRPKATYCDLILQNKSLLSVSKISKDYGMSAIKFNRLLHELGIQYQQGKVWLLYSKYDDKGYTQTSTFPLDDEHSKITTKWTQRGRLFLYNFLKEKEILPMIEQRQLEGV</sequence>
<dbReference type="EMBL" id="QOCR01000004">
    <property type="protein sequence ID" value="RHW49701.1"/>
    <property type="molecule type" value="Genomic_DNA"/>
</dbReference>
<dbReference type="RefSeq" id="WP_118901344.1">
    <property type="nucleotide sequence ID" value="NZ_QOCR01000004.1"/>
</dbReference>
<dbReference type="OrthoDB" id="9812611at2"/>
<gene>
    <name evidence="2" type="ORF">DS831_05935</name>
</gene>
<dbReference type="SMART" id="SM01040">
    <property type="entry name" value="Bro-N"/>
    <property type="match status" value="1"/>
</dbReference>
<feature type="domain" description="Bro-N" evidence="1">
    <location>
        <begin position="1"/>
        <end position="105"/>
    </location>
</feature>
<organism evidence="2 3">
    <name type="scientific">Bombilactobacillus bombi</name>
    <dbReference type="NCBI Taxonomy" id="1303590"/>
    <lineage>
        <taxon>Bacteria</taxon>
        <taxon>Bacillati</taxon>
        <taxon>Bacillota</taxon>
        <taxon>Bacilli</taxon>
        <taxon>Lactobacillales</taxon>
        <taxon>Lactobacillaceae</taxon>
        <taxon>Bombilactobacillus</taxon>
    </lineage>
</organism>
<dbReference type="GO" id="GO:0003677">
    <property type="term" value="F:DNA binding"/>
    <property type="evidence" value="ECO:0007669"/>
    <property type="project" value="InterPro"/>
</dbReference>
<dbReference type="PROSITE" id="PS51750">
    <property type="entry name" value="BRO_N"/>
    <property type="match status" value="1"/>
</dbReference>
<accession>A0A3R6YRF0</accession>
<evidence type="ECO:0000259" key="1">
    <source>
        <dbReference type="PROSITE" id="PS51750"/>
    </source>
</evidence>
<dbReference type="Proteomes" id="UP000284109">
    <property type="component" value="Unassembled WGS sequence"/>
</dbReference>
<comment type="caution">
    <text evidence="2">The sequence shown here is derived from an EMBL/GenBank/DDBJ whole genome shotgun (WGS) entry which is preliminary data.</text>
</comment>
<dbReference type="AlphaFoldDB" id="A0A3R6YRF0"/>
<name>A0A3R6YRF0_9LACO</name>
<reference evidence="2 3" key="1">
    <citation type="submission" date="2018-07" db="EMBL/GenBank/DDBJ databases">
        <title>Genome sequences of six Lactobacillus spp. isolated from bumble bee guts.</title>
        <authorList>
            <person name="Motta E.V.S."/>
            <person name="Moran N.A."/>
        </authorList>
    </citation>
    <scope>NUCLEOTIDE SEQUENCE [LARGE SCALE GENOMIC DNA]</scope>
    <source>
        <strain evidence="2 3">BI-1.1</strain>
    </source>
</reference>
<dbReference type="InterPro" id="IPR003497">
    <property type="entry name" value="BRO_N_domain"/>
</dbReference>
<dbReference type="Pfam" id="PF03374">
    <property type="entry name" value="ANT"/>
    <property type="match status" value="1"/>
</dbReference>
<keyword evidence="3" id="KW-1185">Reference proteome</keyword>
<evidence type="ECO:0000313" key="3">
    <source>
        <dbReference type="Proteomes" id="UP000284109"/>
    </source>
</evidence>
<dbReference type="Pfam" id="PF02498">
    <property type="entry name" value="Bro-N"/>
    <property type="match status" value="1"/>
</dbReference>
<dbReference type="PANTHER" id="PTHR36180:SF2">
    <property type="entry name" value="BRO FAMILY PROTEIN"/>
    <property type="match status" value="1"/>
</dbReference>
<proteinExistence type="predicted"/>
<dbReference type="PANTHER" id="PTHR36180">
    <property type="entry name" value="DNA-BINDING PROTEIN-RELATED-RELATED"/>
    <property type="match status" value="1"/>
</dbReference>